<keyword evidence="4" id="KW-0201">Cytochrome c-type biogenesis</keyword>
<evidence type="ECO:0000259" key="8">
    <source>
        <dbReference type="Pfam" id="PF02683"/>
    </source>
</evidence>
<feature type="transmembrane region" description="Helical" evidence="7">
    <location>
        <begin position="53"/>
        <end position="81"/>
    </location>
</feature>
<dbReference type="KEGG" id="thd:BHV28_14410"/>
<reference evidence="9 10" key="2">
    <citation type="journal article" date="2016" name="Sci. Rep.">
        <title>The genome of Rhizobiales bacteria in predatory ants reveals urease gene functions but no genes for nitrogen fixation.</title>
        <authorList>
            <person name="Neuvonen M.M."/>
            <person name="Tamarit D."/>
            <person name="Naslund K."/>
            <person name="Liebig J."/>
            <person name="Feldhaar H."/>
            <person name="Moran N.A."/>
            <person name="Guy L."/>
            <person name="Andersson S.G."/>
        </authorList>
    </citation>
    <scope>NUCLEOTIDE SEQUENCE [LARGE SCALE GENOMIC DNA]</scope>
    <source>
        <strain evidence="9 10">Hsal</strain>
    </source>
</reference>
<dbReference type="InterPro" id="IPR051790">
    <property type="entry name" value="Cytochrome_c-biogenesis_DsbD"/>
</dbReference>
<feature type="transmembrane region" description="Helical" evidence="7">
    <location>
        <begin position="93"/>
        <end position="112"/>
    </location>
</feature>
<evidence type="ECO:0000256" key="4">
    <source>
        <dbReference type="ARBA" id="ARBA00022748"/>
    </source>
</evidence>
<keyword evidence="6 7" id="KW-0472">Membrane</keyword>
<dbReference type="PANTHER" id="PTHR31272:SF4">
    <property type="entry name" value="CYTOCHROME C-TYPE BIOGENESIS PROTEIN HI_1454-RELATED"/>
    <property type="match status" value="1"/>
</dbReference>
<comment type="subcellular location">
    <subcellularLocation>
        <location evidence="1">Membrane</location>
        <topology evidence="1">Multi-pass membrane protein</topology>
    </subcellularLocation>
</comment>
<sequence>MDFSQFGLVFLAGMLSFITPCVFPLVLPYLCYMAGVSVEDFRGGGEKGQKSRVRVALALSSLCFILGFSLVFIALGAGATAIGGLLRRWQDEITVVAGIVIILMGLNFLGVLRLPFLSREARFQANSAPATRLGAFVMGMAFAFGWTPCMGPILAPVMTLAGARETVGEGAALLAVYSFGLGIPFFLAGLFSAGFMWVLSGLRVHLGRIEKIVGILLILAGILFLTGGIQDISYWLNEKFPWLQEFG</sequence>
<dbReference type="GO" id="GO:0017004">
    <property type="term" value="P:cytochrome complex assembly"/>
    <property type="evidence" value="ECO:0007669"/>
    <property type="project" value="UniProtKB-KW"/>
</dbReference>
<feature type="transmembrane region" description="Helical" evidence="7">
    <location>
        <begin position="212"/>
        <end position="236"/>
    </location>
</feature>
<dbReference type="InterPro" id="IPR003834">
    <property type="entry name" value="Cyt_c_assmbl_TM_dom"/>
</dbReference>
<evidence type="ECO:0000256" key="5">
    <source>
        <dbReference type="ARBA" id="ARBA00022989"/>
    </source>
</evidence>
<evidence type="ECO:0000313" key="10">
    <source>
        <dbReference type="Proteomes" id="UP000188912"/>
    </source>
</evidence>
<dbReference type="AlphaFoldDB" id="A0A1U9JW70"/>
<comment type="similarity">
    <text evidence="2">Belongs to the DsbD family.</text>
</comment>
<feature type="transmembrane region" description="Helical" evidence="7">
    <location>
        <begin position="133"/>
        <end position="155"/>
    </location>
</feature>
<reference evidence="9 10" key="1">
    <citation type="journal article" date="2010" name="Science">
        <title>Genomic comparison of the ants Camponotus floridanus and Harpegnathos saltator.</title>
        <authorList>
            <person name="Bonasio R."/>
            <person name="Zhang G."/>
            <person name="Ye C."/>
            <person name="Mutti N.S."/>
            <person name="Fang X."/>
            <person name="Qin N."/>
            <person name="Donahue G."/>
            <person name="Yang P."/>
            <person name="Li Q."/>
            <person name="Li C."/>
            <person name="Zhang P."/>
            <person name="Huang Z."/>
            <person name="Berger S.L."/>
            <person name="Reinberg D."/>
            <person name="Wang J."/>
            <person name="Liebig J."/>
        </authorList>
    </citation>
    <scope>NUCLEOTIDE SEQUENCE [LARGE SCALE GENOMIC DNA]</scope>
    <source>
        <strain evidence="9 10">Hsal</strain>
    </source>
</reference>
<keyword evidence="10" id="KW-1185">Reference proteome</keyword>
<proteinExistence type="inferred from homology"/>
<organism evidence="9 10">
    <name type="scientific">Candidatus Tokpelaia hoelldobleri</name>
    <dbReference type="NCBI Taxonomy" id="1902579"/>
    <lineage>
        <taxon>Bacteria</taxon>
        <taxon>Pseudomonadati</taxon>
        <taxon>Pseudomonadota</taxon>
        <taxon>Alphaproteobacteria</taxon>
        <taxon>Hyphomicrobiales</taxon>
        <taxon>Candidatus Tokpelaia</taxon>
    </lineage>
</organism>
<evidence type="ECO:0000313" key="9">
    <source>
        <dbReference type="EMBL" id="AQS42124.1"/>
    </source>
</evidence>
<feature type="domain" description="Cytochrome C biogenesis protein transmembrane" evidence="8">
    <location>
        <begin position="7"/>
        <end position="222"/>
    </location>
</feature>
<evidence type="ECO:0000256" key="6">
    <source>
        <dbReference type="ARBA" id="ARBA00023136"/>
    </source>
</evidence>
<dbReference type="PANTHER" id="PTHR31272">
    <property type="entry name" value="CYTOCHROME C-TYPE BIOGENESIS PROTEIN HI_1454-RELATED"/>
    <property type="match status" value="1"/>
</dbReference>
<keyword evidence="5 7" id="KW-1133">Transmembrane helix</keyword>
<gene>
    <name evidence="9" type="ORF">BHV28_14410</name>
</gene>
<protein>
    <submittedName>
        <fullName evidence="9">Cytochrome c-type biogenesis protein CcdA</fullName>
    </submittedName>
</protein>
<dbReference type="STRING" id="1902579.BHV28_14410"/>
<accession>A0A1U9JW70</accession>
<dbReference type="Pfam" id="PF02683">
    <property type="entry name" value="DsbD_TM"/>
    <property type="match status" value="1"/>
</dbReference>
<evidence type="ECO:0000256" key="7">
    <source>
        <dbReference type="SAM" id="Phobius"/>
    </source>
</evidence>
<dbReference type="EMBL" id="CP017315">
    <property type="protein sequence ID" value="AQS42124.1"/>
    <property type="molecule type" value="Genomic_DNA"/>
</dbReference>
<name>A0A1U9JW70_9HYPH</name>
<evidence type="ECO:0000256" key="1">
    <source>
        <dbReference type="ARBA" id="ARBA00004141"/>
    </source>
</evidence>
<feature type="transmembrane region" description="Helical" evidence="7">
    <location>
        <begin position="175"/>
        <end position="200"/>
    </location>
</feature>
<feature type="transmembrane region" description="Helical" evidence="7">
    <location>
        <begin position="6"/>
        <end position="32"/>
    </location>
</feature>
<dbReference type="Proteomes" id="UP000188912">
    <property type="component" value="Chromosome"/>
</dbReference>
<evidence type="ECO:0000256" key="3">
    <source>
        <dbReference type="ARBA" id="ARBA00022692"/>
    </source>
</evidence>
<keyword evidence="3 7" id="KW-0812">Transmembrane</keyword>
<evidence type="ECO:0000256" key="2">
    <source>
        <dbReference type="ARBA" id="ARBA00006143"/>
    </source>
</evidence>
<dbReference type="GO" id="GO:0016020">
    <property type="term" value="C:membrane"/>
    <property type="evidence" value="ECO:0007669"/>
    <property type="project" value="UniProtKB-SubCell"/>
</dbReference>